<comment type="caution">
    <text evidence="3">The sequence shown here is derived from an EMBL/GenBank/DDBJ whole genome shotgun (WGS) entry which is preliminary data.</text>
</comment>
<comment type="similarity">
    <text evidence="1">Belongs to the UPF0065 (bug) family.</text>
</comment>
<dbReference type="InterPro" id="IPR005064">
    <property type="entry name" value="BUG"/>
</dbReference>
<keyword evidence="2" id="KW-0732">Signal</keyword>
<proteinExistence type="inferred from homology"/>
<dbReference type="Proteomes" id="UP000317078">
    <property type="component" value="Unassembled WGS sequence"/>
</dbReference>
<organism evidence="3 4">
    <name type="scientific">Muricoccus nepalensis</name>
    <dbReference type="NCBI Taxonomy" id="1854500"/>
    <lineage>
        <taxon>Bacteria</taxon>
        <taxon>Pseudomonadati</taxon>
        <taxon>Pseudomonadota</taxon>
        <taxon>Alphaproteobacteria</taxon>
        <taxon>Acetobacterales</taxon>
        <taxon>Roseomonadaceae</taxon>
        <taxon>Muricoccus</taxon>
    </lineage>
</organism>
<protein>
    <submittedName>
        <fullName evidence="3">Tripartite tricarboxylate transporter substrate binding protein</fullName>
    </submittedName>
</protein>
<dbReference type="AlphaFoldDB" id="A0A502GAC4"/>
<dbReference type="PIRSF" id="PIRSF017082">
    <property type="entry name" value="YflP"/>
    <property type="match status" value="1"/>
</dbReference>
<dbReference type="PANTHER" id="PTHR42928">
    <property type="entry name" value="TRICARBOXYLATE-BINDING PROTEIN"/>
    <property type="match status" value="1"/>
</dbReference>
<dbReference type="PANTHER" id="PTHR42928:SF5">
    <property type="entry name" value="BLR1237 PROTEIN"/>
    <property type="match status" value="1"/>
</dbReference>
<feature type="signal peptide" evidence="2">
    <location>
        <begin position="1"/>
        <end position="22"/>
    </location>
</feature>
<name>A0A502GAC4_9PROT</name>
<dbReference type="SUPFAM" id="SSF53850">
    <property type="entry name" value="Periplasmic binding protein-like II"/>
    <property type="match status" value="1"/>
</dbReference>
<dbReference type="CDD" id="cd07012">
    <property type="entry name" value="PBP2_Bug_TTT"/>
    <property type="match status" value="1"/>
</dbReference>
<evidence type="ECO:0000256" key="2">
    <source>
        <dbReference type="SAM" id="SignalP"/>
    </source>
</evidence>
<accession>A0A502GAC4</accession>
<reference evidence="3 4" key="1">
    <citation type="journal article" date="2019" name="Environ. Microbiol.">
        <title>Species interactions and distinct microbial communities in high Arctic permafrost affected cryosols are associated with the CH4 and CO2 gas fluxes.</title>
        <authorList>
            <person name="Altshuler I."/>
            <person name="Hamel J."/>
            <person name="Turney S."/>
            <person name="Magnuson E."/>
            <person name="Levesque R."/>
            <person name="Greer C."/>
            <person name="Whyte L.G."/>
        </authorList>
    </citation>
    <scope>NUCLEOTIDE SEQUENCE [LARGE SCALE GENOMIC DNA]</scope>
    <source>
        <strain evidence="3 4">S9.3B</strain>
    </source>
</reference>
<evidence type="ECO:0000256" key="1">
    <source>
        <dbReference type="ARBA" id="ARBA00006987"/>
    </source>
</evidence>
<dbReference type="InterPro" id="IPR042100">
    <property type="entry name" value="Bug_dom1"/>
</dbReference>
<dbReference type="Gene3D" id="3.40.190.150">
    <property type="entry name" value="Bordetella uptake gene, domain 1"/>
    <property type="match status" value="1"/>
</dbReference>
<dbReference type="EMBL" id="RCZP01000005">
    <property type="protein sequence ID" value="TPG58611.1"/>
    <property type="molecule type" value="Genomic_DNA"/>
</dbReference>
<sequence length="326" mass="34269">MLSRRMALGAIGLLLPSARAQAQNQGASYPSRPLQFVVGYAAGGTGDVFARIVAERLRAPLGQNVVVENRSGATGTIAAQFVARSAPDGYTILLGQTPEVAIAPRFLANPTYDPVTDLVPVALVANATLGLVVNAASPIRSVAELFAEARKRPGRLSFASSGTGTPGHFGAETLALRGGVPMVHVPYRGAAPALTDLLGGHVDFFFSGLPAAIPHVREGRLRLLAVSTAKRVPAVPETPTVQEGGVPDFDFSLWTGLFAPAGTPEPVVRRLNEETNRIIAEPVVRDRIVQEGGDVLANTPEEFRAFIARELTKYTGVIAATGVKPE</sequence>
<keyword evidence="4" id="KW-1185">Reference proteome</keyword>
<feature type="chain" id="PRO_5021368922" evidence="2">
    <location>
        <begin position="23"/>
        <end position="326"/>
    </location>
</feature>
<evidence type="ECO:0000313" key="4">
    <source>
        <dbReference type="Proteomes" id="UP000317078"/>
    </source>
</evidence>
<dbReference type="Gene3D" id="3.40.190.10">
    <property type="entry name" value="Periplasmic binding protein-like II"/>
    <property type="match status" value="1"/>
</dbReference>
<evidence type="ECO:0000313" key="3">
    <source>
        <dbReference type="EMBL" id="TPG58611.1"/>
    </source>
</evidence>
<dbReference type="Pfam" id="PF03401">
    <property type="entry name" value="TctC"/>
    <property type="match status" value="1"/>
</dbReference>
<gene>
    <name evidence="3" type="ORF">EAH89_08375</name>
</gene>